<reference evidence="2 3" key="1">
    <citation type="journal article" date="2018" name="Front. Plant Sci.">
        <title>Red Clover (Trifolium pratense) and Zigzag Clover (T. medium) - A Picture of Genomic Similarities and Differences.</title>
        <authorList>
            <person name="Dluhosova J."/>
            <person name="Istvanek J."/>
            <person name="Nedelnik J."/>
            <person name="Repkova J."/>
        </authorList>
    </citation>
    <scope>NUCLEOTIDE SEQUENCE [LARGE SCALE GENOMIC DNA]</scope>
    <source>
        <strain evidence="3">cv. 10/8</strain>
        <tissue evidence="2">Leaf</tissue>
    </source>
</reference>
<protein>
    <submittedName>
        <fullName evidence="2">Uncharacterized protein</fullName>
    </submittedName>
</protein>
<evidence type="ECO:0000256" key="1">
    <source>
        <dbReference type="SAM" id="MobiDB-lite"/>
    </source>
</evidence>
<dbReference type="EMBL" id="LXQA010028640">
    <property type="protein sequence ID" value="MCH94978.1"/>
    <property type="molecule type" value="Genomic_DNA"/>
</dbReference>
<evidence type="ECO:0000313" key="2">
    <source>
        <dbReference type="EMBL" id="MCH94978.1"/>
    </source>
</evidence>
<comment type="caution">
    <text evidence="2">The sequence shown here is derived from an EMBL/GenBank/DDBJ whole genome shotgun (WGS) entry which is preliminary data.</text>
</comment>
<name>A0A392N7J6_9FABA</name>
<sequence>MRKLDGGALLARKTWDAGNSQKRKTNVLGKHREEEYGSCAKTPNYPHIILKSKGNLVFLQTNHMRVCKTRYAACKHAEDRSDFNTCRTEQPRATTLREPPLLTT</sequence>
<accession>A0A392N7J6</accession>
<organism evidence="2 3">
    <name type="scientific">Trifolium medium</name>
    <dbReference type="NCBI Taxonomy" id="97028"/>
    <lineage>
        <taxon>Eukaryota</taxon>
        <taxon>Viridiplantae</taxon>
        <taxon>Streptophyta</taxon>
        <taxon>Embryophyta</taxon>
        <taxon>Tracheophyta</taxon>
        <taxon>Spermatophyta</taxon>
        <taxon>Magnoliopsida</taxon>
        <taxon>eudicotyledons</taxon>
        <taxon>Gunneridae</taxon>
        <taxon>Pentapetalae</taxon>
        <taxon>rosids</taxon>
        <taxon>fabids</taxon>
        <taxon>Fabales</taxon>
        <taxon>Fabaceae</taxon>
        <taxon>Papilionoideae</taxon>
        <taxon>50 kb inversion clade</taxon>
        <taxon>NPAAA clade</taxon>
        <taxon>Hologalegina</taxon>
        <taxon>IRL clade</taxon>
        <taxon>Trifolieae</taxon>
        <taxon>Trifolium</taxon>
    </lineage>
</organism>
<proteinExistence type="predicted"/>
<dbReference type="Proteomes" id="UP000265520">
    <property type="component" value="Unassembled WGS sequence"/>
</dbReference>
<gene>
    <name evidence="2" type="ORF">A2U01_0015950</name>
</gene>
<feature type="region of interest" description="Disordered" evidence="1">
    <location>
        <begin position="1"/>
        <end position="29"/>
    </location>
</feature>
<evidence type="ECO:0000313" key="3">
    <source>
        <dbReference type="Proteomes" id="UP000265520"/>
    </source>
</evidence>
<dbReference type="AlphaFoldDB" id="A0A392N7J6"/>
<keyword evidence="3" id="KW-1185">Reference proteome</keyword>